<dbReference type="AlphaFoldDB" id="A0AAD7R4A7"/>
<dbReference type="InterPro" id="IPR036431">
    <property type="entry name" value="ARID_dom_sf"/>
</dbReference>
<evidence type="ECO:0000313" key="2">
    <source>
        <dbReference type="EMBL" id="KAJ8362364.1"/>
    </source>
</evidence>
<keyword evidence="3" id="KW-1185">Reference proteome</keyword>
<dbReference type="InterPro" id="IPR001606">
    <property type="entry name" value="ARID_dom"/>
</dbReference>
<sequence>MFSRVRVGFLRATEATELEAETRVKLNYLDRIAKFWEIQGSSLKIPNIERRIVDLFSLSKVLTPSTPRHLPP</sequence>
<feature type="domain" description="ARID" evidence="1">
    <location>
        <begin position="22"/>
        <end position="72"/>
    </location>
</feature>
<name>A0AAD7R4A7_9TELE</name>
<reference evidence="2" key="1">
    <citation type="journal article" date="2023" name="Science">
        <title>Genome structures resolve the early diversification of teleost fishes.</title>
        <authorList>
            <person name="Parey E."/>
            <person name="Louis A."/>
            <person name="Montfort J."/>
            <person name="Bouchez O."/>
            <person name="Roques C."/>
            <person name="Iampietro C."/>
            <person name="Lluch J."/>
            <person name="Castinel A."/>
            <person name="Donnadieu C."/>
            <person name="Desvignes T."/>
            <person name="Floi Bucao C."/>
            <person name="Jouanno E."/>
            <person name="Wen M."/>
            <person name="Mejri S."/>
            <person name="Dirks R."/>
            <person name="Jansen H."/>
            <person name="Henkel C."/>
            <person name="Chen W.J."/>
            <person name="Zahm M."/>
            <person name="Cabau C."/>
            <person name="Klopp C."/>
            <person name="Thompson A.W."/>
            <person name="Robinson-Rechavi M."/>
            <person name="Braasch I."/>
            <person name="Lecointre G."/>
            <person name="Bobe J."/>
            <person name="Postlethwait J.H."/>
            <person name="Berthelot C."/>
            <person name="Roest Crollius H."/>
            <person name="Guiguen Y."/>
        </authorList>
    </citation>
    <scope>NUCLEOTIDE SEQUENCE</scope>
    <source>
        <strain evidence="2">NC1722</strain>
    </source>
</reference>
<proteinExistence type="predicted"/>
<accession>A0AAD7R4A7</accession>
<dbReference type="SUPFAM" id="SSF46774">
    <property type="entry name" value="ARID-like"/>
    <property type="match status" value="1"/>
</dbReference>
<evidence type="ECO:0000259" key="1">
    <source>
        <dbReference type="PROSITE" id="PS51011"/>
    </source>
</evidence>
<dbReference type="PROSITE" id="PS51011">
    <property type="entry name" value="ARID"/>
    <property type="match status" value="1"/>
</dbReference>
<organism evidence="2 3">
    <name type="scientific">Aldrovandia affinis</name>
    <dbReference type="NCBI Taxonomy" id="143900"/>
    <lineage>
        <taxon>Eukaryota</taxon>
        <taxon>Metazoa</taxon>
        <taxon>Chordata</taxon>
        <taxon>Craniata</taxon>
        <taxon>Vertebrata</taxon>
        <taxon>Euteleostomi</taxon>
        <taxon>Actinopterygii</taxon>
        <taxon>Neopterygii</taxon>
        <taxon>Teleostei</taxon>
        <taxon>Notacanthiformes</taxon>
        <taxon>Halosauridae</taxon>
        <taxon>Aldrovandia</taxon>
    </lineage>
</organism>
<evidence type="ECO:0000313" key="3">
    <source>
        <dbReference type="Proteomes" id="UP001221898"/>
    </source>
</evidence>
<protein>
    <recommendedName>
        <fullName evidence="1">ARID domain-containing protein</fullName>
    </recommendedName>
</protein>
<dbReference type="Gene3D" id="1.10.150.60">
    <property type="entry name" value="ARID DNA-binding domain"/>
    <property type="match status" value="1"/>
</dbReference>
<comment type="caution">
    <text evidence="2">The sequence shown here is derived from an EMBL/GenBank/DDBJ whole genome shotgun (WGS) entry which is preliminary data.</text>
</comment>
<dbReference type="GO" id="GO:0003677">
    <property type="term" value="F:DNA binding"/>
    <property type="evidence" value="ECO:0007669"/>
    <property type="project" value="InterPro"/>
</dbReference>
<dbReference type="EMBL" id="JAINUG010000683">
    <property type="protein sequence ID" value="KAJ8362364.1"/>
    <property type="molecule type" value="Genomic_DNA"/>
</dbReference>
<dbReference type="Proteomes" id="UP001221898">
    <property type="component" value="Unassembled WGS sequence"/>
</dbReference>
<gene>
    <name evidence="2" type="ORF">AAFF_G00378220</name>
</gene>